<protein>
    <submittedName>
        <fullName evidence="8">Nickel-dependent hydrogenase large subunit</fullName>
    </submittedName>
</protein>
<feature type="binding site" evidence="7">
    <location>
        <position position="479"/>
    </location>
    <ligand>
        <name>Fe cation</name>
        <dbReference type="ChEBI" id="CHEBI:24875"/>
    </ligand>
</feature>
<proteinExistence type="inferred from homology"/>
<feature type="binding site" evidence="7">
    <location>
        <position position="482"/>
    </location>
    <ligand>
        <name>Mg(2+)</name>
        <dbReference type="ChEBI" id="CHEBI:18420"/>
    </ligand>
</feature>
<evidence type="ECO:0000313" key="9">
    <source>
        <dbReference type="Proteomes" id="UP000509367"/>
    </source>
</evidence>
<dbReference type="InterPro" id="IPR001501">
    <property type="entry name" value="Ni-dep_hyd_lsu"/>
</dbReference>
<dbReference type="AlphaFoldDB" id="A0A6N1V9C4"/>
<comment type="subcellular location">
    <subcellularLocation>
        <location evidence="2">Cell envelope</location>
    </subcellularLocation>
</comment>
<dbReference type="PANTHER" id="PTHR42958:SF4">
    <property type="entry name" value="HYDROGENASE EXPRESSION_FORMATION PROTEIN HUPK"/>
    <property type="match status" value="1"/>
</dbReference>
<evidence type="ECO:0000256" key="5">
    <source>
        <dbReference type="ARBA" id="ARBA00022723"/>
    </source>
</evidence>
<dbReference type="Gene3D" id="1.10.645.10">
    <property type="entry name" value="Cytochrome-c3 Hydrogenase, chain B"/>
    <property type="match status" value="1"/>
</dbReference>
<sequence length="482" mass="52214">MTRLVVGPFNRVEGDLEVKLEIGDGRVEKAHVVSPLYRGFERILLGKPPADALVYAPRICGICSVSQSVAAAKALAQAQGLAMPPNGELAVNLVHATENIADHLTHFYLFFMPDFARETYSRESWFAAARERFTAIKGTAAEDMLPARAQFMHLMGLLAGKWPHTLSIQPGGSTRAVTNGEIARMSAILSAFRRFLERTLYGDTLERIASLSSVAELEGWAAEKAPESSDFRHFLSISRHLDLRRLGPSAGLFMSFGAYTVDGATLFPRGVHDNGHLALDINAIAEDVSHAMYRSGADALKPFDGETVPDIDREGAYSWCKAPRLNGKIAEVGALARQLVSGHPLVLDLVSKDGGNVHARVVARLLEVALVTMAMEGWVNALRSGERFIRHADMPDSAEGAGLAEAARGSLGHWIRIEGGRIANYQIIAPTTWNFSPRDADGTPGPLEQALEGAPVRSGETEPVAVQHIVRSFDPCLVCTVH</sequence>
<evidence type="ECO:0000256" key="4">
    <source>
        <dbReference type="ARBA" id="ARBA00022596"/>
    </source>
</evidence>
<feature type="binding site" evidence="7">
    <location>
        <position position="63"/>
    </location>
    <ligand>
        <name>Fe cation</name>
        <dbReference type="ChEBI" id="CHEBI:24875"/>
    </ligand>
</feature>
<feature type="binding site" evidence="7">
    <location>
        <position position="476"/>
    </location>
    <ligand>
        <name>Ni(2+)</name>
        <dbReference type="ChEBI" id="CHEBI:49786"/>
    </ligand>
</feature>
<name>A0A6N1V9C4_9HYPH</name>
<dbReference type="GO" id="GO:0008901">
    <property type="term" value="F:ferredoxin hydrogenase activity"/>
    <property type="evidence" value="ECO:0007669"/>
    <property type="project" value="InterPro"/>
</dbReference>
<dbReference type="Pfam" id="PF00374">
    <property type="entry name" value="NiFeSe_Hases"/>
    <property type="match status" value="2"/>
</dbReference>
<keyword evidence="7" id="KW-0408">Iron</keyword>
<evidence type="ECO:0000256" key="2">
    <source>
        <dbReference type="ARBA" id="ARBA00004196"/>
    </source>
</evidence>
<dbReference type="GO" id="GO:0016151">
    <property type="term" value="F:nickel cation binding"/>
    <property type="evidence" value="ECO:0007669"/>
    <property type="project" value="InterPro"/>
</dbReference>
<evidence type="ECO:0000256" key="7">
    <source>
        <dbReference type="PIRSR" id="PIRSR601501-1"/>
    </source>
</evidence>
<feature type="binding site" evidence="7">
    <location>
        <position position="41"/>
    </location>
    <ligand>
        <name>Mg(2+)</name>
        <dbReference type="ChEBI" id="CHEBI:18420"/>
    </ligand>
</feature>
<accession>A0A6N1V9C4</accession>
<dbReference type="PANTHER" id="PTHR42958">
    <property type="entry name" value="HYDROGENASE-2 LARGE CHAIN"/>
    <property type="match status" value="1"/>
</dbReference>
<keyword evidence="5 7" id="KW-0479">Metal-binding</keyword>
<feature type="binding site" evidence="7">
    <location>
        <position position="427"/>
    </location>
    <ligand>
        <name>Mg(2+)</name>
        <dbReference type="ChEBI" id="CHEBI:18420"/>
    </ligand>
</feature>
<evidence type="ECO:0000256" key="3">
    <source>
        <dbReference type="ARBA" id="ARBA00009292"/>
    </source>
</evidence>
<evidence type="ECO:0000256" key="6">
    <source>
        <dbReference type="ARBA" id="ARBA00023002"/>
    </source>
</evidence>
<keyword evidence="4 7" id="KW-0533">Nickel</keyword>
<evidence type="ECO:0000313" key="8">
    <source>
        <dbReference type="EMBL" id="QKV17328.1"/>
    </source>
</evidence>
<dbReference type="KEGG" id="orm:HTY61_02035"/>
<feature type="binding site" evidence="7">
    <location>
        <position position="60"/>
    </location>
    <ligand>
        <name>Ni(2+)</name>
        <dbReference type="ChEBI" id="CHEBI:49786"/>
    </ligand>
</feature>
<dbReference type="InterPro" id="IPR029014">
    <property type="entry name" value="NiFe-Hase_large"/>
</dbReference>
<dbReference type="GO" id="GO:0030313">
    <property type="term" value="C:cell envelope"/>
    <property type="evidence" value="ECO:0007669"/>
    <property type="project" value="UniProtKB-SubCell"/>
</dbReference>
<feature type="binding site" evidence="7">
    <location>
        <position position="63"/>
    </location>
    <ligand>
        <name>Ni(2+)</name>
        <dbReference type="ChEBI" id="CHEBI:49786"/>
    </ligand>
</feature>
<evidence type="ECO:0000256" key="1">
    <source>
        <dbReference type="ARBA" id="ARBA00001967"/>
    </source>
</evidence>
<dbReference type="PROSITE" id="PS00507">
    <property type="entry name" value="NI_HGENASE_L_1"/>
    <property type="match status" value="1"/>
</dbReference>
<comment type="cofactor">
    <cofactor evidence="1 7">
        <name>Ni(2+)</name>
        <dbReference type="ChEBI" id="CHEBI:49786"/>
    </cofactor>
</comment>
<dbReference type="RefSeq" id="WP_175275224.1">
    <property type="nucleotide sequence ID" value="NZ_CP054836.1"/>
</dbReference>
<dbReference type="EMBL" id="CP054836">
    <property type="protein sequence ID" value="QKV17328.1"/>
    <property type="molecule type" value="Genomic_DNA"/>
</dbReference>
<dbReference type="Proteomes" id="UP000509367">
    <property type="component" value="Chromosome"/>
</dbReference>
<dbReference type="SUPFAM" id="SSF56762">
    <property type="entry name" value="HydB/Nqo4-like"/>
    <property type="match status" value="1"/>
</dbReference>
<comment type="similarity">
    <text evidence="3">Belongs to the [NiFe]/[NiFeSe] hydrogenase large subunit family.</text>
</comment>
<dbReference type="InterPro" id="IPR050867">
    <property type="entry name" value="NiFe/NiFeSe_hydrgnase_LSU"/>
</dbReference>
<keyword evidence="7" id="KW-0460">Magnesium</keyword>
<gene>
    <name evidence="8" type="ORF">HTY61_02035</name>
</gene>
<dbReference type="InterPro" id="IPR018194">
    <property type="entry name" value="Ni-dep_hyd_lsu_Ni_BS"/>
</dbReference>
<reference evidence="8 9" key="1">
    <citation type="submission" date="2020-06" db="EMBL/GenBank/DDBJ databases">
        <title>Oricola thermophila sp. nov. isolated from a tidal sediments.</title>
        <authorList>
            <person name="Kwon K.K."/>
            <person name="Yang S.-H."/>
            <person name="Park M.-J."/>
        </authorList>
    </citation>
    <scope>NUCLEOTIDE SEQUENCE [LARGE SCALE GENOMIC DNA]</scope>
    <source>
        <strain evidence="8 9">MEBiC13590</strain>
    </source>
</reference>
<organism evidence="8 9">
    <name type="scientific">Oricola thermophila</name>
    <dbReference type="NCBI Taxonomy" id="2742145"/>
    <lineage>
        <taxon>Bacteria</taxon>
        <taxon>Pseudomonadati</taxon>
        <taxon>Pseudomonadota</taxon>
        <taxon>Alphaproteobacteria</taxon>
        <taxon>Hyphomicrobiales</taxon>
        <taxon>Ahrensiaceae</taxon>
        <taxon>Oricola</taxon>
    </lineage>
</organism>
<comment type="cofactor">
    <cofactor evidence="7">
        <name>Fe cation</name>
        <dbReference type="ChEBI" id="CHEBI:24875"/>
    </cofactor>
</comment>
<keyword evidence="9" id="KW-1185">Reference proteome</keyword>
<keyword evidence="6" id="KW-0560">Oxidoreductase</keyword>